<evidence type="ECO:0000256" key="6">
    <source>
        <dbReference type="SAM" id="Phobius"/>
    </source>
</evidence>
<evidence type="ECO:0000256" key="3">
    <source>
        <dbReference type="ARBA" id="ARBA00022692"/>
    </source>
</evidence>
<keyword evidence="3 6" id="KW-0812">Transmembrane</keyword>
<evidence type="ECO:0000313" key="7">
    <source>
        <dbReference type="EMBL" id="MFC0342198.1"/>
    </source>
</evidence>
<organism evidence="7 8">
    <name type="scientific">Paracoccus niistensis</name>
    <dbReference type="NCBI Taxonomy" id="632935"/>
    <lineage>
        <taxon>Bacteria</taxon>
        <taxon>Pseudomonadati</taxon>
        <taxon>Pseudomonadota</taxon>
        <taxon>Alphaproteobacteria</taxon>
        <taxon>Rhodobacterales</taxon>
        <taxon>Paracoccaceae</taxon>
        <taxon>Paracoccus</taxon>
    </lineage>
</organism>
<accession>A0ABV6I7I6</accession>
<feature type="transmembrane region" description="Helical" evidence="6">
    <location>
        <begin position="133"/>
        <end position="153"/>
    </location>
</feature>
<keyword evidence="2" id="KW-1003">Cell membrane</keyword>
<evidence type="ECO:0000256" key="4">
    <source>
        <dbReference type="ARBA" id="ARBA00022989"/>
    </source>
</evidence>
<feature type="transmembrane region" description="Helical" evidence="6">
    <location>
        <begin position="79"/>
        <end position="97"/>
    </location>
</feature>
<feature type="transmembrane region" description="Helical" evidence="6">
    <location>
        <begin position="212"/>
        <end position="231"/>
    </location>
</feature>
<feature type="transmembrane region" description="Helical" evidence="6">
    <location>
        <begin position="54"/>
        <end position="73"/>
    </location>
</feature>
<keyword evidence="4 6" id="KW-1133">Transmembrane helix</keyword>
<keyword evidence="5 6" id="KW-0472">Membrane</keyword>
<feature type="transmembrane region" description="Helical" evidence="6">
    <location>
        <begin position="165"/>
        <end position="184"/>
    </location>
</feature>
<proteinExistence type="predicted"/>
<sequence>MIPNALIAGSFAGLYCGPAPDPGEIWGDWNLDPLLLAALAASTLVLARSRAGVAAVAVLVVAFVSPLCALSAALFSARVVHHLLLVAVAAPLIALAWPARVARPATPAFLIATAALWGWHLPQAYDAAMANMGIYWVMQATLLGSAIAFWRAVLAPGQPTGQAGLAILGAYMQMGLLGALLTFAPEPLYAIHQWAPLAWGFTPLADQQLGGIIMWVPAGIPYAAFGALVALRGWRRLQARPT</sequence>
<feature type="transmembrane region" description="Helical" evidence="6">
    <location>
        <begin position="104"/>
        <end position="121"/>
    </location>
</feature>
<dbReference type="EMBL" id="JBHLWE010000047">
    <property type="protein sequence ID" value="MFC0342198.1"/>
    <property type="molecule type" value="Genomic_DNA"/>
</dbReference>
<comment type="caution">
    <text evidence="7">The sequence shown here is derived from an EMBL/GenBank/DDBJ whole genome shotgun (WGS) entry which is preliminary data.</text>
</comment>
<keyword evidence="8" id="KW-1185">Reference proteome</keyword>
<evidence type="ECO:0000256" key="2">
    <source>
        <dbReference type="ARBA" id="ARBA00022475"/>
    </source>
</evidence>
<reference evidence="7 8" key="1">
    <citation type="submission" date="2024-09" db="EMBL/GenBank/DDBJ databases">
        <authorList>
            <person name="Sun Q."/>
            <person name="Mori K."/>
        </authorList>
    </citation>
    <scope>NUCLEOTIDE SEQUENCE [LARGE SCALE GENOMIC DNA]</scope>
    <source>
        <strain evidence="7 8">KCTC 22789</strain>
    </source>
</reference>
<evidence type="ECO:0000313" key="8">
    <source>
        <dbReference type="Proteomes" id="UP001589799"/>
    </source>
</evidence>
<protein>
    <submittedName>
        <fullName evidence="7">Cytochrome c oxidase assembly protein</fullName>
    </submittedName>
</protein>
<evidence type="ECO:0000256" key="1">
    <source>
        <dbReference type="ARBA" id="ARBA00004651"/>
    </source>
</evidence>
<dbReference type="Proteomes" id="UP001589799">
    <property type="component" value="Unassembled WGS sequence"/>
</dbReference>
<dbReference type="RefSeq" id="WP_377699800.1">
    <property type="nucleotide sequence ID" value="NZ_JBHLWE010000047.1"/>
</dbReference>
<gene>
    <name evidence="7" type="ORF">ACFFII_15655</name>
</gene>
<name>A0ABV6I7I6_9RHOB</name>
<comment type="subcellular location">
    <subcellularLocation>
        <location evidence="1">Cell membrane</location>
        <topology evidence="1">Multi-pass membrane protein</topology>
    </subcellularLocation>
</comment>
<dbReference type="Pfam" id="PF09678">
    <property type="entry name" value="Caa3_CtaG"/>
    <property type="match status" value="1"/>
</dbReference>
<dbReference type="InterPro" id="IPR019108">
    <property type="entry name" value="Caa3_assmbl_CtaG-rel"/>
</dbReference>
<evidence type="ECO:0000256" key="5">
    <source>
        <dbReference type="ARBA" id="ARBA00023136"/>
    </source>
</evidence>